<protein>
    <submittedName>
        <fullName evidence="1">Sulfur carrier protein ThiS</fullName>
    </submittedName>
</protein>
<proteinExistence type="predicted"/>
<organism evidence="1 2">
    <name type="scientific">Acidithiobacillus sulfuriphilus</name>
    <dbReference type="NCBI Taxonomy" id="1867749"/>
    <lineage>
        <taxon>Bacteria</taxon>
        <taxon>Pseudomonadati</taxon>
        <taxon>Pseudomonadota</taxon>
        <taxon>Acidithiobacillia</taxon>
        <taxon>Acidithiobacillales</taxon>
        <taxon>Acidithiobacillaceae</taxon>
        <taxon>Acidithiobacillus</taxon>
    </lineage>
</organism>
<accession>A0ACD5HQP7</accession>
<sequence length="69" mass="7421">MPDMRVLVNGEVQEVPEGTTVAALLDRMDLGGRRLAVERNQGIVPRSAYAQTILHGEDRIEVVHAVGGG</sequence>
<name>A0ACD5HQP7_9PROT</name>
<dbReference type="Proteomes" id="UP000271650">
    <property type="component" value="Chromosome"/>
</dbReference>
<evidence type="ECO:0000313" key="1">
    <source>
        <dbReference type="EMBL" id="XRI77816.1"/>
    </source>
</evidence>
<evidence type="ECO:0000313" key="2">
    <source>
        <dbReference type="Proteomes" id="UP000271650"/>
    </source>
</evidence>
<reference evidence="1 2" key="1">
    <citation type="journal article" date="2019" name="Int. J. Syst. Evol. Microbiol.">
        <title>Acidithiobacillus sulfuriphilus sp. nov.: an extremely acidophilic sulfur-oxidizing chemolithotroph isolated from a neutral pH environment.</title>
        <authorList>
            <person name="Falagan C."/>
            <person name="Moya-Beltran A."/>
            <person name="Castro M."/>
            <person name="Quatrini R."/>
            <person name="Johnson D.B."/>
        </authorList>
    </citation>
    <scope>NUCLEOTIDE SEQUENCE [LARGE SCALE GENOMIC DNA]</scope>
    <source>
        <strain evidence="1 2">CJ-2</strain>
    </source>
</reference>
<keyword evidence="2" id="KW-1185">Reference proteome</keyword>
<gene>
    <name evidence="1" type="primary">thiS</name>
    <name evidence="1" type="ORF">EC580_003830</name>
</gene>
<dbReference type="EMBL" id="CP127527">
    <property type="protein sequence ID" value="XRI77816.1"/>
    <property type="molecule type" value="Genomic_DNA"/>
</dbReference>